<dbReference type="InterPro" id="IPR057726">
    <property type="entry name" value="Tsg_C"/>
</dbReference>
<evidence type="ECO:0000256" key="2">
    <source>
        <dbReference type="ARBA" id="ARBA00010047"/>
    </source>
</evidence>
<comment type="subcellular location">
    <subcellularLocation>
        <location evidence="1">Secreted</location>
    </subcellularLocation>
</comment>
<feature type="domain" description="Tsg N-terminal" evidence="10">
    <location>
        <begin position="25"/>
        <end position="84"/>
    </location>
</feature>
<keyword evidence="12" id="KW-1185">Reference proteome</keyword>
<evidence type="ECO:0000256" key="1">
    <source>
        <dbReference type="ARBA" id="ARBA00004613"/>
    </source>
</evidence>
<evidence type="ECO:0000256" key="8">
    <source>
        <dbReference type="SAM" id="SignalP"/>
    </source>
</evidence>
<name>A0A077YZ91_TRITR</name>
<evidence type="ECO:0000256" key="4">
    <source>
        <dbReference type="ARBA" id="ARBA00022525"/>
    </source>
</evidence>
<dbReference type="PANTHER" id="PTHR12312:SF16">
    <property type="entry name" value="TWISTED GASTRULATION PROTEIN HOMOLOG 1-A-RELATED"/>
    <property type="match status" value="1"/>
</dbReference>
<keyword evidence="3" id="KW-0217">Developmental protein</keyword>
<dbReference type="InterPro" id="IPR006761">
    <property type="entry name" value="Tsg"/>
</dbReference>
<sequence length="395" mass="44568">MNTFLAFVCIGFICLFGFFFPTAKSCSEAVCGPRVSKCMLIKSCNCSMTPADLAGKNCSCCKDCFHCLGELFSDCCSCVGLCRAEVPVDPRMAMRSYVESLSPAEDQINLFELVTTEPLSPDAKWTVKTYPSLEPGFFYKFGVEHRQEELQSLTKLNCTVAFLKQCLSVEKCRSACASLGASSYRWFHTGCCECVGQSCIDFGIREGLCEDCGELEELQQNIATMAKGKQLTKGQKQIVEENASTLKFYFLMTLFGFGVHFCFRYFWSGDIPCFSMSWILFAVSTIAQFAALYCLRSMAKTSYSESGDLLYSGIDLNMEGGVGEYCKDVIIFSTIIQILAIIYRKFWILYIVAPLYTAYKVWVTVLMPWFFAPGEETDKLEKKRLKNQRKLLRLR</sequence>
<feature type="transmembrane region" description="Helical" evidence="7">
    <location>
        <begin position="248"/>
        <end position="267"/>
    </location>
</feature>
<keyword evidence="7" id="KW-1133">Transmembrane helix</keyword>
<dbReference type="Proteomes" id="UP000030665">
    <property type="component" value="Unassembled WGS sequence"/>
</dbReference>
<evidence type="ECO:0000256" key="5">
    <source>
        <dbReference type="ARBA" id="ARBA00022729"/>
    </source>
</evidence>
<feature type="transmembrane region" description="Helical" evidence="7">
    <location>
        <begin position="347"/>
        <end position="372"/>
    </location>
</feature>
<dbReference type="InterPro" id="IPR008506">
    <property type="entry name" value="SND2/TMEM208"/>
</dbReference>
<dbReference type="OrthoDB" id="10037323at2759"/>
<keyword evidence="4" id="KW-0964">Secreted</keyword>
<evidence type="ECO:0000313" key="12">
    <source>
        <dbReference type="Proteomes" id="UP000030665"/>
    </source>
</evidence>
<dbReference type="STRING" id="36087.A0A077YZ91"/>
<gene>
    <name evidence="11" type="ORF">TTRE_0000104001</name>
</gene>
<organism evidence="11 12">
    <name type="scientific">Trichuris trichiura</name>
    <name type="common">Whipworm</name>
    <name type="synonym">Trichocephalus trichiurus</name>
    <dbReference type="NCBI Taxonomy" id="36087"/>
    <lineage>
        <taxon>Eukaryota</taxon>
        <taxon>Metazoa</taxon>
        <taxon>Ecdysozoa</taxon>
        <taxon>Nematoda</taxon>
        <taxon>Enoplea</taxon>
        <taxon>Dorylaimia</taxon>
        <taxon>Trichinellida</taxon>
        <taxon>Trichuridae</taxon>
        <taxon>Trichuris</taxon>
    </lineage>
</organism>
<dbReference type="GO" id="GO:0005615">
    <property type="term" value="C:extracellular space"/>
    <property type="evidence" value="ECO:0007669"/>
    <property type="project" value="TreeGrafter"/>
</dbReference>
<protein>
    <submittedName>
        <fullName evidence="11">DUF788 and Tsg domain containing protein</fullName>
    </submittedName>
</protein>
<feature type="domain" description="Tsg C-terminal" evidence="9">
    <location>
        <begin position="92"/>
        <end position="212"/>
    </location>
</feature>
<dbReference type="Pfam" id="PF04668">
    <property type="entry name" value="Tsg"/>
    <property type="match status" value="1"/>
</dbReference>
<feature type="signal peptide" evidence="8">
    <location>
        <begin position="1"/>
        <end position="25"/>
    </location>
</feature>
<reference evidence="11" key="2">
    <citation type="submission" date="2014-03" db="EMBL/GenBank/DDBJ databases">
        <title>The whipworm genome and dual-species transcriptomics of an intimate host-pathogen interaction.</title>
        <authorList>
            <person name="Foth B.J."/>
            <person name="Tsai I.J."/>
            <person name="Reid A.J."/>
            <person name="Bancroft A.J."/>
            <person name="Nichol S."/>
            <person name="Tracey A."/>
            <person name="Holroyd N."/>
            <person name="Cotton J.A."/>
            <person name="Stanley E.J."/>
            <person name="Zarowiecki M."/>
            <person name="Liu J.Z."/>
            <person name="Huckvale T."/>
            <person name="Cooper P.J."/>
            <person name="Grencis R.K."/>
            <person name="Berriman M."/>
        </authorList>
    </citation>
    <scope>NUCLEOTIDE SEQUENCE [LARGE SCALE GENOMIC DNA]</scope>
</reference>
<keyword evidence="6" id="KW-0325">Glycoprotein</keyword>
<evidence type="ECO:0000256" key="3">
    <source>
        <dbReference type="ARBA" id="ARBA00022473"/>
    </source>
</evidence>
<evidence type="ECO:0000313" key="11">
    <source>
        <dbReference type="EMBL" id="CDW52778.1"/>
    </source>
</evidence>
<dbReference type="Pfam" id="PF23782">
    <property type="entry name" value="Tsg_N"/>
    <property type="match status" value="1"/>
</dbReference>
<dbReference type="EMBL" id="HG805831">
    <property type="protein sequence ID" value="CDW52778.1"/>
    <property type="molecule type" value="Genomic_DNA"/>
</dbReference>
<evidence type="ECO:0000256" key="7">
    <source>
        <dbReference type="SAM" id="Phobius"/>
    </source>
</evidence>
<keyword evidence="7" id="KW-0812">Transmembrane</keyword>
<keyword evidence="7" id="KW-0472">Membrane</keyword>
<dbReference type="InterPro" id="IPR057635">
    <property type="entry name" value="Tsg_N"/>
</dbReference>
<evidence type="ECO:0000259" key="10">
    <source>
        <dbReference type="Pfam" id="PF23782"/>
    </source>
</evidence>
<feature type="chain" id="PRO_5001728187" evidence="8">
    <location>
        <begin position="26"/>
        <end position="395"/>
    </location>
</feature>
<dbReference type="GO" id="GO:0030510">
    <property type="term" value="P:regulation of BMP signaling pathway"/>
    <property type="evidence" value="ECO:0007669"/>
    <property type="project" value="TreeGrafter"/>
</dbReference>
<dbReference type="PANTHER" id="PTHR12312">
    <property type="entry name" value="TWISTED GASTRULATION PROTEIN HOMOLOG 1-A-RELATED"/>
    <property type="match status" value="1"/>
</dbReference>
<proteinExistence type="inferred from homology"/>
<evidence type="ECO:0000259" key="9">
    <source>
        <dbReference type="Pfam" id="PF04668"/>
    </source>
</evidence>
<evidence type="ECO:0000256" key="6">
    <source>
        <dbReference type="ARBA" id="ARBA00023180"/>
    </source>
</evidence>
<dbReference type="AlphaFoldDB" id="A0A077YZ91"/>
<accession>A0A077YZ91</accession>
<comment type="similarity">
    <text evidence="2">Belongs to the twisted gastrulation protein family.</text>
</comment>
<reference evidence="11" key="1">
    <citation type="submission" date="2014-01" db="EMBL/GenBank/DDBJ databases">
        <authorList>
            <person name="Aslett M."/>
        </authorList>
    </citation>
    <scope>NUCLEOTIDE SEQUENCE</scope>
</reference>
<dbReference type="Pfam" id="PF05620">
    <property type="entry name" value="TMEM208_SND2"/>
    <property type="match status" value="1"/>
</dbReference>
<keyword evidence="5 8" id="KW-0732">Signal</keyword>
<feature type="transmembrane region" description="Helical" evidence="7">
    <location>
        <begin position="279"/>
        <end position="299"/>
    </location>
</feature>